<gene>
    <name evidence="6" type="primary">mgc88898</name>
</gene>
<sequence length="277" mass="31955">MFKSRFWAQIAPTLLIMASTECKHYHDEEYDPCLLFETYIGADKDPSKDQMIEYPIKVLHDILSSGSVKGETLIELSVSSSFIHILVAADYFDNIISLQPSESDYQEAQKWLNKEPGAIDHSHLTEFFCGLKDECSDCKEHEDKTRRAIKQIVRWDITKDNPLGDVVLPQADCVYSCSYLEPVSKDHEMYLKLLKQICSLVKIGGHLILISVFNISYFMLGQHKFSTLTCDEEFVRKALTSNGLIIERSGKEKNRYNSDLFDYEFLAYFVCRKDREV</sequence>
<dbReference type="Pfam" id="PF01234">
    <property type="entry name" value="NNMT_PNMT_TEMT"/>
    <property type="match status" value="1"/>
</dbReference>
<dbReference type="Bgee" id="ENSXETG00000000384">
    <property type="expression patterns" value="Expressed in skeletal muscle tissue"/>
</dbReference>
<evidence type="ECO:0000313" key="6">
    <source>
        <dbReference type="Ensembl" id="ENSXETP00000116322"/>
    </source>
</evidence>
<dbReference type="PANTHER" id="PTHR10867">
    <property type="entry name" value="NNMT/PNMT/TEMT FAMILY MEMBER"/>
    <property type="match status" value="1"/>
</dbReference>
<evidence type="ECO:0000256" key="4">
    <source>
        <dbReference type="ARBA" id="ARBA00022691"/>
    </source>
</evidence>
<dbReference type="AlphaFoldDB" id="A0A803K7G9"/>
<keyword evidence="5" id="KW-0732">Signal</keyword>
<dbReference type="GeneTree" id="ENSGT00390000011708"/>
<reference evidence="6" key="1">
    <citation type="journal article" date="2010" name="Science">
        <title>The genome of the Western clawed frog Xenopus tropicalis.</title>
        <authorList>
            <person name="Hellsten U."/>
            <person name="Harland R.M."/>
            <person name="Gilchrist M.J."/>
            <person name="Hendrix D."/>
            <person name="Jurka J."/>
            <person name="Kapitonov V."/>
            <person name="Ovcharenko I."/>
            <person name="Putnam N.H."/>
            <person name="Shu S."/>
            <person name="Taher L."/>
            <person name="Blitz I.L."/>
            <person name="Blumberg B."/>
            <person name="Dichmann D.S."/>
            <person name="Dubchak I."/>
            <person name="Amaya E."/>
            <person name="Detter J.C."/>
            <person name="Fletcher R."/>
            <person name="Gerhard D.S."/>
            <person name="Goodstein D."/>
            <person name="Graves T."/>
            <person name="Grigoriev I.V."/>
            <person name="Grimwood J."/>
            <person name="Kawashima T."/>
            <person name="Lindquist E."/>
            <person name="Lucas S.M."/>
            <person name="Mead P.E."/>
            <person name="Mitros T."/>
            <person name="Ogino H."/>
            <person name="Ohta Y."/>
            <person name="Poliakov A.V."/>
            <person name="Pollet N."/>
            <person name="Robert J."/>
            <person name="Salamov A."/>
            <person name="Sater A.K."/>
            <person name="Schmutz J."/>
            <person name="Terry A."/>
            <person name="Vize P.D."/>
            <person name="Warren W.C."/>
            <person name="Wells D."/>
            <person name="Wills A."/>
            <person name="Wilson R.K."/>
            <person name="Zimmerman L.B."/>
            <person name="Zorn A.M."/>
            <person name="Grainger R."/>
            <person name="Grammer T."/>
            <person name="Khokha M.K."/>
            <person name="Richardson P.M."/>
            <person name="Rokhsar D.S."/>
        </authorList>
    </citation>
    <scope>NUCLEOTIDE SEQUENCE [LARGE SCALE GENOMIC DNA]</scope>
    <source>
        <strain evidence="6">Nigerian</strain>
    </source>
</reference>
<organism evidence="6">
    <name type="scientific">Xenopus tropicalis</name>
    <name type="common">Western clawed frog</name>
    <name type="synonym">Silurana tropicalis</name>
    <dbReference type="NCBI Taxonomy" id="8364"/>
    <lineage>
        <taxon>Eukaryota</taxon>
        <taxon>Metazoa</taxon>
        <taxon>Chordata</taxon>
        <taxon>Craniata</taxon>
        <taxon>Vertebrata</taxon>
        <taxon>Euteleostomi</taxon>
        <taxon>Amphibia</taxon>
        <taxon>Batrachia</taxon>
        <taxon>Anura</taxon>
        <taxon>Pipoidea</taxon>
        <taxon>Pipidae</taxon>
        <taxon>Xenopodinae</taxon>
        <taxon>Xenopus</taxon>
        <taxon>Silurana</taxon>
    </lineage>
</organism>
<dbReference type="GO" id="GO:0008168">
    <property type="term" value="F:methyltransferase activity"/>
    <property type="evidence" value="ECO:0007669"/>
    <property type="project" value="UniProtKB-KW"/>
</dbReference>
<dbReference type="FunFam" id="3.40.50.150:FF:000198">
    <property type="entry name" value="Uncharacterized protein"/>
    <property type="match status" value="1"/>
</dbReference>
<keyword evidence="2" id="KW-0489">Methyltransferase</keyword>
<keyword evidence="4" id="KW-0949">S-adenosyl-L-methionine</keyword>
<comment type="similarity">
    <text evidence="1">Belongs to the class I-like SAM-binding methyltransferase superfamily. NNMT/PNMT/TEMT family.</text>
</comment>
<evidence type="ECO:0000256" key="3">
    <source>
        <dbReference type="ARBA" id="ARBA00022679"/>
    </source>
</evidence>
<evidence type="ECO:0000256" key="2">
    <source>
        <dbReference type="ARBA" id="ARBA00022603"/>
    </source>
</evidence>
<keyword evidence="3" id="KW-0808">Transferase</keyword>
<name>A0A803K7G9_XENTR</name>
<dbReference type="InterPro" id="IPR000940">
    <property type="entry name" value="NNMT_TEMT_trans"/>
</dbReference>
<dbReference type="SUPFAM" id="SSF53335">
    <property type="entry name" value="S-adenosyl-L-methionine-dependent methyltransferases"/>
    <property type="match status" value="1"/>
</dbReference>
<dbReference type="PROSITE" id="PS51681">
    <property type="entry name" value="SAM_MT_NNMT_PNMT_TEMT"/>
    <property type="match status" value="1"/>
</dbReference>
<protein>
    <submittedName>
        <fullName evidence="6">Mgc88898 protein</fullName>
    </submittedName>
</protein>
<dbReference type="Ensembl" id="ENSXETT00000113199">
    <property type="protein sequence ID" value="ENSXETP00000116322"/>
    <property type="gene ID" value="ENSXETG00000000384"/>
</dbReference>
<evidence type="ECO:0000256" key="1">
    <source>
        <dbReference type="ARBA" id="ARBA00007996"/>
    </source>
</evidence>
<dbReference type="Xenbase" id="XB-GENE-5752212">
    <property type="gene designation" value="mgc88898"/>
</dbReference>
<dbReference type="PIRSF" id="PIRSF000384">
    <property type="entry name" value="PNMTase"/>
    <property type="match status" value="1"/>
</dbReference>
<dbReference type="Gene3D" id="3.40.50.150">
    <property type="entry name" value="Vaccinia Virus protein VP39"/>
    <property type="match status" value="1"/>
</dbReference>
<dbReference type="PANTHER" id="PTHR10867:SF42">
    <property type="entry name" value="INDOLETHYLAMINE N-METHYLTRANSFERASE"/>
    <property type="match status" value="1"/>
</dbReference>
<feature type="chain" id="PRO_5036407590" evidence="5">
    <location>
        <begin position="23"/>
        <end position="277"/>
    </location>
</feature>
<evidence type="ECO:0000256" key="5">
    <source>
        <dbReference type="SAM" id="SignalP"/>
    </source>
</evidence>
<dbReference type="InParanoid" id="A0A803K7G9"/>
<dbReference type="InterPro" id="IPR029063">
    <property type="entry name" value="SAM-dependent_MTases_sf"/>
</dbReference>
<dbReference type="Ensembl" id="ENSXETT00000116943">
    <property type="protein sequence ID" value="ENSXETP00000103159"/>
    <property type="gene ID" value="ENSXETG00000000384"/>
</dbReference>
<accession>A0A803K7G9</accession>
<reference evidence="6" key="2">
    <citation type="submission" date="2021-03" db="UniProtKB">
        <authorList>
            <consortium name="Ensembl"/>
        </authorList>
    </citation>
    <scope>IDENTIFICATION</scope>
</reference>
<dbReference type="GO" id="GO:0032259">
    <property type="term" value="P:methylation"/>
    <property type="evidence" value="ECO:0007669"/>
    <property type="project" value="UniProtKB-KW"/>
</dbReference>
<feature type="signal peptide" evidence="5">
    <location>
        <begin position="1"/>
        <end position="22"/>
    </location>
</feature>
<proteinExistence type="inferred from homology"/>